<feature type="transmembrane region" description="Helical" evidence="1">
    <location>
        <begin position="350"/>
        <end position="368"/>
    </location>
</feature>
<dbReference type="EMBL" id="JAQQLF010000002">
    <property type="protein sequence ID" value="MDC7716135.1"/>
    <property type="molecule type" value="Genomic_DNA"/>
</dbReference>
<feature type="transmembrane region" description="Helical" evidence="1">
    <location>
        <begin position="186"/>
        <end position="207"/>
    </location>
</feature>
<evidence type="ECO:0000313" key="3">
    <source>
        <dbReference type="Proteomes" id="UP001219956"/>
    </source>
</evidence>
<feature type="transmembrane region" description="Helical" evidence="1">
    <location>
        <begin position="146"/>
        <end position="165"/>
    </location>
</feature>
<feature type="transmembrane region" description="Helical" evidence="1">
    <location>
        <begin position="253"/>
        <end position="275"/>
    </location>
</feature>
<reference evidence="2 3" key="1">
    <citation type="submission" date="2023-01" db="EMBL/GenBank/DDBJ databases">
        <title>Novel species of the genus Vogesella isolated from rivers.</title>
        <authorList>
            <person name="Lu H."/>
        </authorList>
    </citation>
    <scope>NUCLEOTIDE SEQUENCE [LARGE SCALE GENOMIC DNA]</scope>
    <source>
        <strain evidence="2 3">DC21W</strain>
    </source>
</reference>
<feature type="transmembrane region" description="Helical" evidence="1">
    <location>
        <begin position="71"/>
        <end position="89"/>
    </location>
</feature>
<evidence type="ECO:0008006" key="4">
    <source>
        <dbReference type="Google" id="ProtNLM"/>
    </source>
</evidence>
<feature type="transmembrane region" description="Helical" evidence="1">
    <location>
        <begin position="295"/>
        <end position="316"/>
    </location>
</feature>
<dbReference type="Proteomes" id="UP001219956">
    <property type="component" value="Unassembled WGS sequence"/>
</dbReference>
<evidence type="ECO:0000313" key="2">
    <source>
        <dbReference type="EMBL" id="MDC7716135.1"/>
    </source>
</evidence>
<evidence type="ECO:0000256" key="1">
    <source>
        <dbReference type="SAM" id="Phobius"/>
    </source>
</evidence>
<keyword evidence="3" id="KW-1185">Reference proteome</keyword>
<feature type="transmembrane region" description="Helical" evidence="1">
    <location>
        <begin position="124"/>
        <end position="140"/>
    </location>
</feature>
<name>A0ABT5IV35_9NEIS</name>
<organism evidence="2 3">
    <name type="scientific">Vogesella aquatica</name>
    <dbReference type="NCBI Taxonomy" id="2984206"/>
    <lineage>
        <taxon>Bacteria</taxon>
        <taxon>Pseudomonadati</taxon>
        <taxon>Pseudomonadota</taxon>
        <taxon>Betaproteobacteria</taxon>
        <taxon>Neisseriales</taxon>
        <taxon>Chromobacteriaceae</taxon>
        <taxon>Vogesella</taxon>
    </lineage>
</organism>
<dbReference type="RefSeq" id="WP_272750569.1">
    <property type="nucleotide sequence ID" value="NZ_JAQQLF010000002.1"/>
</dbReference>
<comment type="caution">
    <text evidence="2">The sequence shown here is derived from an EMBL/GenBank/DDBJ whole genome shotgun (WGS) entry which is preliminary data.</text>
</comment>
<feature type="transmembrane region" description="Helical" evidence="1">
    <location>
        <begin position="12"/>
        <end position="31"/>
    </location>
</feature>
<feature type="transmembrane region" description="Helical" evidence="1">
    <location>
        <begin position="213"/>
        <end position="232"/>
    </location>
</feature>
<accession>A0ABT5IV35</accession>
<feature type="transmembrane region" description="Helical" evidence="1">
    <location>
        <begin position="328"/>
        <end position="344"/>
    </location>
</feature>
<keyword evidence="1" id="KW-0472">Membrane</keyword>
<gene>
    <name evidence="2" type="ORF">PQU95_02710</name>
</gene>
<proteinExistence type="predicted"/>
<keyword evidence="1" id="KW-0812">Transmembrane</keyword>
<feature type="transmembrane region" description="Helical" evidence="1">
    <location>
        <begin position="95"/>
        <end position="112"/>
    </location>
</feature>
<sequence>MLSSAKRLIEQVAFSGANLFVGVAIAHNFTSDGLTNFSVAIIVATLGVTLIRAMILDPVSLRFIKISDVRINGFYLFLVPLLILFPFVFVWEPVGVLSLFIYLFATYCGVEFSRVKKNNHNESLVLSLLFLIGAVIIFVFCKQGAGNWVLFLVMCFPAVYPLRFYRLLIKIRVNCVLFRLVYCKVLRANALPVIVNQMILNLPFLLVAFVDKALVEVLYIVRSVFQPINVVLRSMEVVHKRQIGRSENKINTAVKSVCLATLILVLYFILAFFFADQVVYLLYKRIFDYLNWCIFLFWVYLTILWFNVYIESLLVIESKLSTTLGPRILIMFLGGGLFVAAYLHQSLTSMIVLVVSIFQIGMLALMNFKVINSIVRWKPFF</sequence>
<protein>
    <recommendedName>
        <fullName evidence="4">O-antigen/teichoic acid export membrane protein</fullName>
    </recommendedName>
</protein>
<keyword evidence="1" id="KW-1133">Transmembrane helix</keyword>
<feature type="transmembrane region" description="Helical" evidence="1">
    <location>
        <begin position="37"/>
        <end position="59"/>
    </location>
</feature>